<dbReference type="GO" id="GO:0046983">
    <property type="term" value="F:protein dimerization activity"/>
    <property type="evidence" value="ECO:0007669"/>
    <property type="project" value="InterPro"/>
</dbReference>
<dbReference type="Proteomes" id="UP001359559">
    <property type="component" value="Unassembled WGS sequence"/>
</dbReference>
<dbReference type="GO" id="GO:0005634">
    <property type="term" value="C:nucleus"/>
    <property type="evidence" value="ECO:0007669"/>
    <property type="project" value="UniProtKB-SubCell"/>
</dbReference>
<dbReference type="SUPFAM" id="SSF55455">
    <property type="entry name" value="SRF-like"/>
    <property type="match status" value="1"/>
</dbReference>
<dbReference type="PANTHER" id="PTHR11945:SF776">
    <property type="entry name" value="AGAMOUS-LIKE 50-RELATED"/>
    <property type="match status" value="1"/>
</dbReference>
<dbReference type="PROSITE" id="PS50066">
    <property type="entry name" value="MADS_BOX_2"/>
    <property type="match status" value="1"/>
</dbReference>
<evidence type="ECO:0000256" key="4">
    <source>
        <dbReference type="ARBA" id="ARBA00023163"/>
    </source>
</evidence>
<dbReference type="Gene3D" id="3.40.1810.10">
    <property type="entry name" value="Transcription factor, MADS-box"/>
    <property type="match status" value="1"/>
</dbReference>
<evidence type="ECO:0000256" key="5">
    <source>
        <dbReference type="ARBA" id="ARBA00023242"/>
    </source>
</evidence>
<dbReference type="PANTHER" id="PTHR11945">
    <property type="entry name" value="MADS BOX PROTEIN"/>
    <property type="match status" value="1"/>
</dbReference>
<evidence type="ECO:0000256" key="2">
    <source>
        <dbReference type="ARBA" id="ARBA00023015"/>
    </source>
</evidence>
<evidence type="ECO:0000313" key="8">
    <source>
        <dbReference type="Proteomes" id="UP001359559"/>
    </source>
</evidence>
<accession>A0AAN9IUV2</accession>
<dbReference type="InterPro" id="IPR033896">
    <property type="entry name" value="MEF2-like_N"/>
</dbReference>
<evidence type="ECO:0000256" key="3">
    <source>
        <dbReference type="ARBA" id="ARBA00023125"/>
    </source>
</evidence>
<keyword evidence="4" id="KW-0804">Transcription</keyword>
<gene>
    <name evidence="7" type="ORF">RJT34_21698</name>
</gene>
<dbReference type="GO" id="GO:0000981">
    <property type="term" value="F:DNA-binding transcription factor activity, RNA polymerase II-specific"/>
    <property type="evidence" value="ECO:0007669"/>
    <property type="project" value="TreeGrafter"/>
</dbReference>
<evidence type="ECO:0000313" key="7">
    <source>
        <dbReference type="EMBL" id="KAK7286591.1"/>
    </source>
</evidence>
<protein>
    <recommendedName>
        <fullName evidence="6">MADS-box domain-containing protein</fullName>
    </recommendedName>
</protein>
<dbReference type="PRINTS" id="PR00404">
    <property type="entry name" value="MADSDOMAIN"/>
</dbReference>
<dbReference type="GO" id="GO:0000978">
    <property type="term" value="F:RNA polymerase II cis-regulatory region sequence-specific DNA binding"/>
    <property type="evidence" value="ECO:0007669"/>
    <property type="project" value="TreeGrafter"/>
</dbReference>
<dbReference type="FunFam" id="3.40.1810.10:FF:000006">
    <property type="entry name" value="Agamous-like MADS-box protein AGL62"/>
    <property type="match status" value="1"/>
</dbReference>
<proteinExistence type="predicted"/>
<comment type="subcellular location">
    <subcellularLocation>
        <location evidence="1">Nucleus</location>
    </subcellularLocation>
</comment>
<keyword evidence="5" id="KW-0539">Nucleus</keyword>
<evidence type="ECO:0000259" key="6">
    <source>
        <dbReference type="PROSITE" id="PS50066"/>
    </source>
</evidence>
<keyword evidence="2" id="KW-0805">Transcription regulation</keyword>
<dbReference type="InterPro" id="IPR036879">
    <property type="entry name" value="TF_MADSbox_sf"/>
</dbReference>
<sequence length="142" mass="16272">MSSISRVSKGRRKIEMKKMTKESNLQVTFSKRRSGLFKKASELCTLCGAEVGLIVFSPRDKVFSFGHPSIDTVVNRYLTRTLPYASRDTIQLMEANMRELNLRGLNVQLTKFTNQLDMENKRAEELKQLQKVVEALISLEKT</sequence>
<name>A0AAN9IUV2_CLITE</name>
<evidence type="ECO:0000256" key="1">
    <source>
        <dbReference type="ARBA" id="ARBA00004123"/>
    </source>
</evidence>
<dbReference type="EMBL" id="JAYKXN010000005">
    <property type="protein sequence ID" value="KAK7286591.1"/>
    <property type="molecule type" value="Genomic_DNA"/>
</dbReference>
<comment type="caution">
    <text evidence="7">The sequence shown here is derived from an EMBL/GenBank/DDBJ whole genome shotgun (WGS) entry which is preliminary data.</text>
</comment>
<keyword evidence="3" id="KW-0238">DNA-binding</keyword>
<feature type="domain" description="MADS-box" evidence="6">
    <location>
        <begin position="9"/>
        <end position="69"/>
    </location>
</feature>
<dbReference type="InterPro" id="IPR002100">
    <property type="entry name" value="TF_MADSbox"/>
</dbReference>
<keyword evidence="8" id="KW-1185">Reference proteome</keyword>
<reference evidence="7 8" key="1">
    <citation type="submission" date="2024-01" db="EMBL/GenBank/DDBJ databases">
        <title>The genomes of 5 underutilized Papilionoideae crops provide insights into root nodulation and disease resistance.</title>
        <authorList>
            <person name="Yuan L."/>
        </authorList>
    </citation>
    <scope>NUCLEOTIDE SEQUENCE [LARGE SCALE GENOMIC DNA]</scope>
    <source>
        <strain evidence="7">LY-2023</strain>
        <tissue evidence="7">Leaf</tissue>
    </source>
</reference>
<dbReference type="SMART" id="SM00432">
    <property type="entry name" value="MADS"/>
    <property type="match status" value="1"/>
</dbReference>
<dbReference type="CDD" id="cd00265">
    <property type="entry name" value="MADS_MEF2_like"/>
    <property type="match status" value="1"/>
</dbReference>
<organism evidence="7 8">
    <name type="scientific">Clitoria ternatea</name>
    <name type="common">Butterfly pea</name>
    <dbReference type="NCBI Taxonomy" id="43366"/>
    <lineage>
        <taxon>Eukaryota</taxon>
        <taxon>Viridiplantae</taxon>
        <taxon>Streptophyta</taxon>
        <taxon>Embryophyta</taxon>
        <taxon>Tracheophyta</taxon>
        <taxon>Spermatophyta</taxon>
        <taxon>Magnoliopsida</taxon>
        <taxon>eudicotyledons</taxon>
        <taxon>Gunneridae</taxon>
        <taxon>Pentapetalae</taxon>
        <taxon>rosids</taxon>
        <taxon>fabids</taxon>
        <taxon>Fabales</taxon>
        <taxon>Fabaceae</taxon>
        <taxon>Papilionoideae</taxon>
        <taxon>50 kb inversion clade</taxon>
        <taxon>NPAAA clade</taxon>
        <taxon>indigoferoid/millettioid clade</taxon>
        <taxon>Phaseoleae</taxon>
        <taxon>Clitoria</taxon>
    </lineage>
</organism>
<dbReference type="AlphaFoldDB" id="A0AAN9IUV2"/>
<dbReference type="GO" id="GO:0045944">
    <property type="term" value="P:positive regulation of transcription by RNA polymerase II"/>
    <property type="evidence" value="ECO:0007669"/>
    <property type="project" value="InterPro"/>
</dbReference>
<dbReference type="Pfam" id="PF00319">
    <property type="entry name" value="SRF-TF"/>
    <property type="match status" value="1"/>
</dbReference>